<protein>
    <recommendedName>
        <fullName evidence="3 10">Gluconokinase</fullName>
        <ecNumber evidence="3 10">2.7.1.12</ecNumber>
    </recommendedName>
</protein>
<comment type="similarity">
    <text evidence="2 10">Belongs to the gluconokinase GntK/GntV family.</text>
</comment>
<keyword evidence="7 10" id="KW-0067">ATP-binding</keyword>
<dbReference type="FunFam" id="3.40.50.300:FF:000522">
    <property type="entry name" value="Gluconokinase"/>
    <property type="match status" value="1"/>
</dbReference>
<dbReference type="PANTHER" id="PTHR43442">
    <property type="entry name" value="GLUCONOKINASE-RELATED"/>
    <property type="match status" value="1"/>
</dbReference>
<sequence length="179" mass="19746">MRPGRSAGVERGRVTPVLVVMGVSGSGKSTVARLLAEKLGWDMLEGDDLHPDTNVAKMASGTPLTDEDRWPWLRSIAAWIDTRQSARRPGIVTCSALKRSYRDVLRRDGVIFVHLSGSTEQIRDRIGHRAGHFMPASLLQSQVDTLEPLEPDENGIVVEIGRPPEEEVAEVIAQLPHRN</sequence>
<evidence type="ECO:0000256" key="3">
    <source>
        <dbReference type="ARBA" id="ARBA00012054"/>
    </source>
</evidence>
<comment type="catalytic activity">
    <reaction evidence="9 10">
        <text>D-gluconate + ATP = 6-phospho-D-gluconate + ADP + H(+)</text>
        <dbReference type="Rhea" id="RHEA:19433"/>
        <dbReference type="ChEBI" id="CHEBI:15378"/>
        <dbReference type="ChEBI" id="CHEBI:18391"/>
        <dbReference type="ChEBI" id="CHEBI:30616"/>
        <dbReference type="ChEBI" id="CHEBI:58759"/>
        <dbReference type="ChEBI" id="CHEBI:456216"/>
        <dbReference type="EC" id="2.7.1.12"/>
    </reaction>
</comment>
<comment type="caution">
    <text evidence="11">The sequence shown here is derived from an EMBL/GenBank/DDBJ whole genome shotgun (WGS) entry which is preliminary data.</text>
</comment>
<dbReference type="AlphaFoldDB" id="A0A5R8P8N5"/>
<evidence type="ECO:0000256" key="1">
    <source>
        <dbReference type="ARBA" id="ARBA00004761"/>
    </source>
</evidence>
<evidence type="ECO:0000256" key="5">
    <source>
        <dbReference type="ARBA" id="ARBA00022741"/>
    </source>
</evidence>
<dbReference type="RefSeq" id="WP_138458255.1">
    <property type="nucleotide sequence ID" value="NZ_VBUU01000032.1"/>
</dbReference>
<keyword evidence="6 10" id="KW-0418">Kinase</keyword>
<dbReference type="GO" id="GO:0005737">
    <property type="term" value="C:cytoplasm"/>
    <property type="evidence" value="ECO:0007669"/>
    <property type="project" value="TreeGrafter"/>
</dbReference>
<accession>A0A5R8P8N5</accession>
<dbReference type="OrthoDB" id="9795716at2"/>
<dbReference type="InterPro" id="IPR006001">
    <property type="entry name" value="Therm_gnt_kin"/>
</dbReference>
<dbReference type="CDD" id="cd02021">
    <property type="entry name" value="GntK"/>
    <property type="match status" value="1"/>
</dbReference>
<evidence type="ECO:0000256" key="8">
    <source>
        <dbReference type="ARBA" id="ARBA00023064"/>
    </source>
</evidence>
<dbReference type="NCBIfam" id="TIGR01313">
    <property type="entry name" value="therm_gnt_kin"/>
    <property type="match status" value="1"/>
</dbReference>
<dbReference type="Pfam" id="PF13671">
    <property type="entry name" value="AAA_33"/>
    <property type="match status" value="1"/>
</dbReference>
<dbReference type="Gene3D" id="3.40.50.300">
    <property type="entry name" value="P-loop containing nucleotide triphosphate hydrolases"/>
    <property type="match status" value="1"/>
</dbReference>
<evidence type="ECO:0000256" key="10">
    <source>
        <dbReference type="RuleBase" id="RU363066"/>
    </source>
</evidence>
<keyword evidence="5 10" id="KW-0547">Nucleotide-binding</keyword>
<dbReference type="Proteomes" id="UP000308349">
    <property type="component" value="Unassembled WGS sequence"/>
</dbReference>
<evidence type="ECO:0000313" key="12">
    <source>
        <dbReference type="Proteomes" id="UP000308349"/>
    </source>
</evidence>
<dbReference type="PANTHER" id="PTHR43442:SF3">
    <property type="entry name" value="GLUCONOKINASE-RELATED"/>
    <property type="match status" value="1"/>
</dbReference>
<dbReference type="GO" id="GO:0005524">
    <property type="term" value="F:ATP binding"/>
    <property type="evidence" value="ECO:0007669"/>
    <property type="project" value="UniProtKB-KW"/>
</dbReference>
<dbReference type="EMBL" id="VBUU01000032">
    <property type="protein sequence ID" value="TLG00282.1"/>
    <property type="molecule type" value="Genomic_DNA"/>
</dbReference>
<evidence type="ECO:0000256" key="2">
    <source>
        <dbReference type="ARBA" id="ARBA00008420"/>
    </source>
</evidence>
<dbReference type="GO" id="GO:0046316">
    <property type="term" value="F:gluconokinase activity"/>
    <property type="evidence" value="ECO:0007669"/>
    <property type="project" value="UniProtKB-EC"/>
</dbReference>
<reference evidence="11 12" key="1">
    <citation type="submission" date="2019-05" db="EMBL/GenBank/DDBJ databases">
        <title>Genomes sequences of two Nocardia cyriacigeorgica environmental isolates, type strains Nocardia asteroides ATCC 19247 and Nocardia cyriacigeorgica DSM 44484.</title>
        <authorList>
            <person name="Vautrin F."/>
            <person name="Bergeron E."/>
            <person name="Dubost A."/>
            <person name="Abrouk D."/>
            <person name="Rodriguez Nava V."/>
            <person name="Pujic P."/>
        </authorList>
    </citation>
    <scope>NUCLEOTIDE SEQUENCE [LARGE SCALE GENOMIC DNA]</scope>
    <source>
        <strain evidence="11 12">EML 1456</strain>
    </source>
</reference>
<dbReference type="GO" id="GO:0019521">
    <property type="term" value="P:D-gluconate metabolic process"/>
    <property type="evidence" value="ECO:0007669"/>
    <property type="project" value="UniProtKB-KW"/>
</dbReference>
<evidence type="ECO:0000256" key="6">
    <source>
        <dbReference type="ARBA" id="ARBA00022777"/>
    </source>
</evidence>
<evidence type="ECO:0000256" key="9">
    <source>
        <dbReference type="ARBA" id="ARBA00048090"/>
    </source>
</evidence>
<keyword evidence="4 10" id="KW-0808">Transferase</keyword>
<dbReference type="EC" id="2.7.1.12" evidence="3 10"/>
<gene>
    <name evidence="11" type="ORF">FEK35_24700</name>
</gene>
<dbReference type="SUPFAM" id="SSF52540">
    <property type="entry name" value="P-loop containing nucleoside triphosphate hydrolases"/>
    <property type="match status" value="1"/>
</dbReference>
<organism evidence="11 12">
    <name type="scientific">Nocardia cyriacigeorgica</name>
    <dbReference type="NCBI Taxonomy" id="135487"/>
    <lineage>
        <taxon>Bacteria</taxon>
        <taxon>Bacillati</taxon>
        <taxon>Actinomycetota</taxon>
        <taxon>Actinomycetes</taxon>
        <taxon>Mycobacteriales</taxon>
        <taxon>Nocardiaceae</taxon>
        <taxon>Nocardia</taxon>
    </lineage>
</organism>
<dbReference type="InterPro" id="IPR027417">
    <property type="entry name" value="P-loop_NTPase"/>
</dbReference>
<keyword evidence="8" id="KW-0311">Gluconate utilization</keyword>
<evidence type="ECO:0000256" key="4">
    <source>
        <dbReference type="ARBA" id="ARBA00022679"/>
    </source>
</evidence>
<proteinExistence type="inferred from homology"/>
<evidence type="ECO:0000313" key="11">
    <source>
        <dbReference type="EMBL" id="TLG00282.1"/>
    </source>
</evidence>
<evidence type="ECO:0000256" key="7">
    <source>
        <dbReference type="ARBA" id="ARBA00022840"/>
    </source>
</evidence>
<comment type="pathway">
    <text evidence="1">Carbohydrate acid metabolism.</text>
</comment>
<name>A0A5R8P8N5_9NOCA</name>